<comment type="caution">
    <text evidence="1">The sequence shown here is derived from an EMBL/GenBank/DDBJ whole genome shotgun (WGS) entry which is preliminary data.</text>
</comment>
<proteinExistence type="predicted"/>
<reference evidence="1 2" key="1">
    <citation type="submission" date="2019-06" db="EMBL/GenBank/DDBJ databases">
        <title>Sequencing the genomes of 1000 actinobacteria strains.</title>
        <authorList>
            <person name="Klenk H.-P."/>
        </authorList>
    </citation>
    <scope>NUCLEOTIDE SEQUENCE [LARGE SCALE GENOMIC DNA]</scope>
    <source>
        <strain evidence="1 2">DSM 43186</strain>
    </source>
</reference>
<organism evidence="1 2">
    <name type="scientific">Thermopolyspora flexuosa</name>
    <dbReference type="NCBI Taxonomy" id="103836"/>
    <lineage>
        <taxon>Bacteria</taxon>
        <taxon>Bacillati</taxon>
        <taxon>Actinomycetota</taxon>
        <taxon>Actinomycetes</taxon>
        <taxon>Streptosporangiales</taxon>
        <taxon>Streptosporangiaceae</taxon>
        <taxon>Thermopolyspora</taxon>
    </lineage>
</organism>
<dbReference type="Proteomes" id="UP000319213">
    <property type="component" value="Unassembled WGS sequence"/>
</dbReference>
<dbReference type="EMBL" id="VFPQ01000002">
    <property type="protein sequence ID" value="TQM72415.1"/>
    <property type="molecule type" value="Genomic_DNA"/>
</dbReference>
<dbReference type="RefSeq" id="WP_142261978.1">
    <property type="nucleotide sequence ID" value="NZ_BMPV01000002.1"/>
</dbReference>
<dbReference type="AlphaFoldDB" id="A0A543IPA8"/>
<dbReference type="OrthoDB" id="3537304at2"/>
<evidence type="ECO:0000313" key="1">
    <source>
        <dbReference type="EMBL" id="TQM72415.1"/>
    </source>
</evidence>
<gene>
    <name evidence="1" type="ORF">FHX40_4552</name>
</gene>
<sequence>MTTLPQWMTSSPLPSIWPDDRYELRCALPAPFFATTDRYHFPNHAHEAAHRIRQEGQAMEIQVIRLSDGAVLFDLLAGIDRPLNEW</sequence>
<accession>A0A543IPA8</accession>
<evidence type="ECO:0000313" key="2">
    <source>
        <dbReference type="Proteomes" id="UP000319213"/>
    </source>
</evidence>
<keyword evidence="2" id="KW-1185">Reference proteome</keyword>
<protein>
    <submittedName>
        <fullName evidence="1">Uncharacterized protein</fullName>
    </submittedName>
</protein>
<name>A0A543IPA8_9ACTN</name>